<name>A0ACA9MZ91_9GLOM</name>
<evidence type="ECO:0000313" key="1">
    <source>
        <dbReference type="EMBL" id="CAG8621842.1"/>
    </source>
</evidence>
<gene>
    <name evidence="1" type="ORF">DHETER_LOCUS8049</name>
</gene>
<dbReference type="Proteomes" id="UP000789702">
    <property type="component" value="Unassembled WGS sequence"/>
</dbReference>
<sequence length="48" mass="5699">ERVDKNQENLRPLEFEFSCIINISALEDNSKERTNQIIEVISDIDEYK</sequence>
<feature type="non-terminal residue" evidence="1">
    <location>
        <position position="1"/>
    </location>
</feature>
<evidence type="ECO:0000313" key="2">
    <source>
        <dbReference type="Proteomes" id="UP000789702"/>
    </source>
</evidence>
<proteinExistence type="predicted"/>
<comment type="caution">
    <text evidence="1">The sequence shown here is derived from an EMBL/GenBank/DDBJ whole genome shotgun (WGS) entry which is preliminary data.</text>
</comment>
<reference evidence="1" key="1">
    <citation type="submission" date="2021-06" db="EMBL/GenBank/DDBJ databases">
        <authorList>
            <person name="Kallberg Y."/>
            <person name="Tangrot J."/>
            <person name="Rosling A."/>
        </authorList>
    </citation>
    <scope>NUCLEOTIDE SEQUENCE</scope>
    <source>
        <strain evidence="1">IL203A</strain>
    </source>
</reference>
<accession>A0ACA9MZ91</accession>
<protein>
    <submittedName>
        <fullName evidence="1">1535_t:CDS:1</fullName>
    </submittedName>
</protein>
<organism evidence="1 2">
    <name type="scientific">Dentiscutata heterogama</name>
    <dbReference type="NCBI Taxonomy" id="1316150"/>
    <lineage>
        <taxon>Eukaryota</taxon>
        <taxon>Fungi</taxon>
        <taxon>Fungi incertae sedis</taxon>
        <taxon>Mucoromycota</taxon>
        <taxon>Glomeromycotina</taxon>
        <taxon>Glomeromycetes</taxon>
        <taxon>Diversisporales</taxon>
        <taxon>Gigasporaceae</taxon>
        <taxon>Dentiscutata</taxon>
    </lineage>
</organism>
<dbReference type="EMBL" id="CAJVPU010012261">
    <property type="protein sequence ID" value="CAG8621842.1"/>
    <property type="molecule type" value="Genomic_DNA"/>
</dbReference>
<keyword evidence="2" id="KW-1185">Reference proteome</keyword>